<feature type="binding site" evidence="2">
    <location>
        <position position="371"/>
    </location>
    <ligand>
        <name>Fe cation</name>
        <dbReference type="ChEBI" id="CHEBI:24875"/>
    </ligand>
</feature>
<name>A0AA37T753_9GAMM</name>
<dbReference type="GO" id="GO:0046890">
    <property type="term" value="P:regulation of lipid biosynthetic process"/>
    <property type="evidence" value="ECO:0007669"/>
    <property type="project" value="UniProtKB-UniRule"/>
</dbReference>
<keyword evidence="2" id="KW-1003">Cell membrane</keyword>
<feature type="topological domain" description="Cytoplasmic" evidence="2">
    <location>
        <begin position="22"/>
        <end position="400"/>
    </location>
</feature>
<comment type="function">
    <text evidence="2">Modulates cellular lipopolysaccharide (LPS) levels by regulating LpxC, which is involved in lipid A biosynthesis. May act by modulating the proteolytic activity of FtsH towards LpxC. May also coordinate assembly of proteins involved in LPS synthesis at the plasma membrane.</text>
</comment>
<dbReference type="EMBL" id="BSPD01000064">
    <property type="protein sequence ID" value="GLS26979.1"/>
    <property type="molecule type" value="Genomic_DNA"/>
</dbReference>
<feature type="domain" description="LapB rubredoxin metal binding" evidence="3">
    <location>
        <begin position="366"/>
        <end position="392"/>
    </location>
</feature>
<dbReference type="GO" id="GO:0005506">
    <property type="term" value="F:iron ion binding"/>
    <property type="evidence" value="ECO:0007669"/>
    <property type="project" value="UniProtKB-UniRule"/>
</dbReference>
<dbReference type="SUPFAM" id="SSF48452">
    <property type="entry name" value="TPR-like"/>
    <property type="match status" value="1"/>
</dbReference>
<evidence type="ECO:0000256" key="1">
    <source>
        <dbReference type="ARBA" id="ARBA00022723"/>
    </source>
</evidence>
<dbReference type="Pfam" id="PF14559">
    <property type="entry name" value="TPR_19"/>
    <property type="match status" value="1"/>
</dbReference>
<dbReference type="Pfam" id="PF18073">
    <property type="entry name" value="Zn_ribbon_LapB"/>
    <property type="match status" value="1"/>
</dbReference>
<evidence type="ECO:0000313" key="5">
    <source>
        <dbReference type="Proteomes" id="UP001156870"/>
    </source>
</evidence>
<dbReference type="AlphaFoldDB" id="A0AA37T753"/>
<evidence type="ECO:0000256" key="2">
    <source>
        <dbReference type="HAMAP-Rule" id="MF_00994"/>
    </source>
</evidence>
<feature type="binding site" evidence="2">
    <location>
        <position position="385"/>
    </location>
    <ligand>
        <name>Fe cation</name>
        <dbReference type="ChEBI" id="CHEBI:24875"/>
    </ligand>
</feature>
<protein>
    <recommendedName>
        <fullName evidence="2">Lipopolysaccharide assembly protein B</fullName>
    </recommendedName>
</protein>
<comment type="subcellular location">
    <subcellularLocation>
        <location evidence="2">Cell inner membrane</location>
        <topology evidence="2">Single-pass membrane protein</topology>
        <orientation evidence="2">Cytoplasmic side</orientation>
    </subcellularLocation>
</comment>
<feature type="binding site" evidence="2">
    <location>
        <position position="368"/>
    </location>
    <ligand>
        <name>Fe cation</name>
        <dbReference type="ChEBI" id="CHEBI:24875"/>
    </ligand>
</feature>
<keyword evidence="5" id="KW-1185">Reference proteome</keyword>
<dbReference type="HAMAP" id="MF_00994">
    <property type="entry name" value="LPS_assembly_LapB"/>
    <property type="match status" value="1"/>
</dbReference>
<comment type="similarity">
    <text evidence="2">Belongs to the LapB family.</text>
</comment>
<keyword evidence="1 2" id="KW-0479">Metal-binding</keyword>
<keyword evidence="2" id="KW-0802">TPR repeat</keyword>
<dbReference type="InterPro" id="IPR041166">
    <property type="entry name" value="Rubredoxin_2"/>
</dbReference>
<keyword evidence="2" id="KW-1133">Transmembrane helix</keyword>
<sequence length="400" mass="45526">MNDTAIFFLIFLSLAIGYLLGRLSSFSWTEKLWPREKAKFDQAEYIRGLNHLLNENADAAADILVSALEVSSETLHTHMALGALLRKQGDIGRAISIHQNLLSRPSLSLTQQQYAQLELGLDYMKAGVLDRAENVFLELKSSQDLTLQRRALEYLCDIYRDEKEWLSAIEAVDHLLDKKIVEDITLWRKVQAHHYCELGGVMLMQNDFISAQKAFSEALNYNKNCARASLELSGVYVMEGSYKESIRHLKKVPDQDADYIPEVLPRLVECYAKHGSVRELIRYLIALHDRYPSSSVLLSVVELVKSMDGSAAASNFLAEKLQSRPSLRVVGKFLTFQKDNSQEEKNRPEKVTELLLRHLVELKPYYRCNSCGFAGNQLYWLCPSCKSWESIRAVRGIDGE</sequence>
<gene>
    <name evidence="2 4" type="primary">lapB</name>
    <name evidence="4" type="ORF">GCM10007877_26980</name>
</gene>
<keyword evidence="2" id="KW-0677">Repeat</keyword>
<dbReference type="InterPro" id="IPR011990">
    <property type="entry name" value="TPR-like_helical_dom_sf"/>
</dbReference>
<keyword evidence="2" id="KW-0472">Membrane</keyword>
<accession>A0AA37T753</accession>
<dbReference type="Gene3D" id="1.25.40.10">
    <property type="entry name" value="Tetratricopeptide repeat domain"/>
    <property type="match status" value="1"/>
</dbReference>
<dbReference type="GO" id="GO:0008653">
    <property type="term" value="P:lipopolysaccharide metabolic process"/>
    <property type="evidence" value="ECO:0007669"/>
    <property type="project" value="InterPro"/>
</dbReference>
<dbReference type="NCBIfam" id="NF008757">
    <property type="entry name" value="PRK11788.1-5"/>
    <property type="match status" value="1"/>
</dbReference>
<keyword evidence="2" id="KW-0408">Iron</keyword>
<reference evidence="4 5" key="1">
    <citation type="journal article" date="2014" name="Int. J. Syst. Evol. Microbiol.">
        <title>Complete genome sequence of Corynebacterium casei LMG S-19264T (=DSM 44701T), isolated from a smear-ripened cheese.</title>
        <authorList>
            <consortium name="US DOE Joint Genome Institute (JGI-PGF)"/>
            <person name="Walter F."/>
            <person name="Albersmeier A."/>
            <person name="Kalinowski J."/>
            <person name="Ruckert C."/>
        </authorList>
    </citation>
    <scope>NUCLEOTIDE SEQUENCE [LARGE SCALE GENOMIC DNA]</scope>
    <source>
        <strain evidence="4 5">NBRC 110095</strain>
    </source>
</reference>
<evidence type="ECO:0000259" key="3">
    <source>
        <dbReference type="Pfam" id="PF18073"/>
    </source>
</evidence>
<dbReference type="GO" id="GO:0009898">
    <property type="term" value="C:cytoplasmic side of plasma membrane"/>
    <property type="evidence" value="ECO:0007669"/>
    <property type="project" value="UniProtKB-UniRule"/>
</dbReference>
<organism evidence="4 5">
    <name type="scientific">Marinibactrum halimedae</name>
    <dbReference type="NCBI Taxonomy" id="1444977"/>
    <lineage>
        <taxon>Bacteria</taxon>
        <taxon>Pseudomonadati</taxon>
        <taxon>Pseudomonadota</taxon>
        <taxon>Gammaproteobacteria</taxon>
        <taxon>Cellvibrionales</taxon>
        <taxon>Cellvibrionaceae</taxon>
        <taxon>Marinibactrum</taxon>
    </lineage>
</organism>
<dbReference type="RefSeq" id="WP_232594415.1">
    <property type="nucleotide sequence ID" value="NZ_BSPD01000064.1"/>
</dbReference>
<dbReference type="Proteomes" id="UP001156870">
    <property type="component" value="Unassembled WGS sequence"/>
</dbReference>
<proteinExistence type="inferred from homology"/>
<keyword evidence="2" id="KW-0997">Cell inner membrane</keyword>
<comment type="caution">
    <text evidence="4">The sequence shown here is derived from an EMBL/GenBank/DDBJ whole genome shotgun (WGS) entry which is preliminary data.</text>
</comment>
<keyword evidence="2" id="KW-0812">Transmembrane</keyword>
<dbReference type="InterPro" id="IPR030865">
    <property type="entry name" value="LapB"/>
</dbReference>
<evidence type="ECO:0000313" key="4">
    <source>
        <dbReference type="EMBL" id="GLS26979.1"/>
    </source>
</evidence>
<feature type="binding site" evidence="2">
    <location>
        <position position="382"/>
    </location>
    <ligand>
        <name>Fe cation</name>
        <dbReference type="ChEBI" id="CHEBI:24875"/>
    </ligand>
</feature>